<organism evidence="1 2">
    <name type="scientific">Miscanthus lutarioriparius</name>
    <dbReference type="NCBI Taxonomy" id="422564"/>
    <lineage>
        <taxon>Eukaryota</taxon>
        <taxon>Viridiplantae</taxon>
        <taxon>Streptophyta</taxon>
        <taxon>Embryophyta</taxon>
        <taxon>Tracheophyta</taxon>
        <taxon>Spermatophyta</taxon>
        <taxon>Magnoliopsida</taxon>
        <taxon>Liliopsida</taxon>
        <taxon>Poales</taxon>
        <taxon>Poaceae</taxon>
        <taxon>PACMAD clade</taxon>
        <taxon>Panicoideae</taxon>
        <taxon>Andropogonodae</taxon>
        <taxon>Andropogoneae</taxon>
        <taxon>Saccharinae</taxon>
        <taxon>Miscanthus</taxon>
    </lineage>
</organism>
<reference evidence="1" key="1">
    <citation type="submission" date="2020-10" db="EMBL/GenBank/DDBJ databases">
        <authorList>
            <person name="Han B."/>
            <person name="Lu T."/>
            <person name="Zhao Q."/>
            <person name="Huang X."/>
            <person name="Zhao Y."/>
        </authorList>
    </citation>
    <scope>NUCLEOTIDE SEQUENCE</scope>
</reference>
<dbReference type="Proteomes" id="UP000604825">
    <property type="component" value="Unassembled WGS sequence"/>
</dbReference>
<dbReference type="EMBL" id="CAJGYO010000019">
    <property type="protein sequence ID" value="CAD6338607.1"/>
    <property type="molecule type" value="Genomic_DNA"/>
</dbReference>
<evidence type="ECO:0000313" key="1">
    <source>
        <dbReference type="EMBL" id="CAD6338607.1"/>
    </source>
</evidence>
<proteinExistence type="predicted"/>
<protein>
    <submittedName>
        <fullName evidence="1">Uncharacterized protein</fullName>
    </submittedName>
</protein>
<gene>
    <name evidence="1" type="ORF">NCGR_LOCUS62705</name>
</gene>
<sequence length="174" mass="18754">MDARLPRCPAPKGGPPLPHCPAAAGTSTASPVAAVCGTLRAGSPSAVAPPRTSLPRCRRPLRLRPSPSHGSCTSVVLQEPQHELCLLSIYCFVAKNVMQERGSETLYLLFGFCDPQPILKVLRLRWATVVSMVQSADLLSLCKFGSFYRILAKLGYDNCPVVFASPTFPFVVLT</sequence>
<comment type="caution">
    <text evidence="1">The sequence shown here is derived from an EMBL/GenBank/DDBJ whole genome shotgun (WGS) entry which is preliminary data.</text>
</comment>
<name>A0A811S7U2_9POAL</name>
<evidence type="ECO:0000313" key="2">
    <source>
        <dbReference type="Proteomes" id="UP000604825"/>
    </source>
</evidence>
<dbReference type="AlphaFoldDB" id="A0A811S7U2"/>
<keyword evidence="2" id="KW-1185">Reference proteome</keyword>
<accession>A0A811S7U2</accession>